<sequence>MTSNSFDGSQEQQDFVKYKSQQSNNQIAQERLYSYLIEIVQKCPPDEVLNEFKRLFIDFLDSVNLGKSTGIYGISFLGSEKEFYHTIKRCFYIIVNNWEAQRKYKYIQKLIKLFESSKNSVYSNHPQTKVFQGWLRNFVESKDYKDLKNLAYKYKKQAQKYEGNSNWSNRYTSYLLVAQSFDAKRPREQQEVARKLSRQMKDKFKFELAMYVARSQSANSSNKRYKNPTILGDNVLRLIKTIVVKKGVFSYENLANIFIKQTANQTLEEFKESIKKYLFFTVDNQELINNVRKYLSEKLDNWKSDANEEIINNNLILRTCNRIIDCLTIETGKEPSPLFILLLSGGNPLTLVIVLLKIILISRNSRSHLEIRIAHLISYYENYPEEECKWFINFLEFFNITFAIYAENVEYNLINMEKTQSSRNSQTLDDYRVFSQLRLDKSQ</sequence>
<evidence type="ECO:0000256" key="1">
    <source>
        <dbReference type="SAM" id="Phobius"/>
    </source>
</evidence>
<organism evidence="2 3">
    <name type="scientific">Calothrix parietina FACHB-288</name>
    <dbReference type="NCBI Taxonomy" id="2692896"/>
    <lineage>
        <taxon>Bacteria</taxon>
        <taxon>Bacillati</taxon>
        <taxon>Cyanobacteriota</taxon>
        <taxon>Cyanophyceae</taxon>
        <taxon>Nostocales</taxon>
        <taxon>Calotrichaceae</taxon>
        <taxon>Calothrix</taxon>
    </lineage>
</organism>
<proteinExistence type="predicted"/>
<keyword evidence="1" id="KW-1133">Transmembrane helix</keyword>
<evidence type="ECO:0000313" key="3">
    <source>
        <dbReference type="Proteomes" id="UP000658514"/>
    </source>
</evidence>
<dbReference type="EMBL" id="JACJQH010000034">
    <property type="protein sequence ID" value="MBD2197914.1"/>
    <property type="molecule type" value="Genomic_DNA"/>
</dbReference>
<reference evidence="2 3" key="1">
    <citation type="journal article" date="2020" name="ISME J.">
        <title>Comparative genomics reveals insights into cyanobacterial evolution and habitat adaptation.</title>
        <authorList>
            <person name="Chen M.Y."/>
            <person name="Teng W.K."/>
            <person name="Zhao L."/>
            <person name="Hu C.X."/>
            <person name="Zhou Y.K."/>
            <person name="Han B.P."/>
            <person name="Song L.R."/>
            <person name="Shu W.S."/>
        </authorList>
    </citation>
    <scope>NUCLEOTIDE SEQUENCE [LARGE SCALE GENOMIC DNA]</scope>
    <source>
        <strain evidence="2 3">FACHB-288</strain>
    </source>
</reference>
<dbReference type="RefSeq" id="WP_190546128.1">
    <property type="nucleotide sequence ID" value="NZ_CAWPNO010000067.1"/>
</dbReference>
<evidence type="ECO:0000313" key="2">
    <source>
        <dbReference type="EMBL" id="MBD2197914.1"/>
    </source>
</evidence>
<comment type="caution">
    <text evidence="2">The sequence shown here is derived from an EMBL/GenBank/DDBJ whole genome shotgun (WGS) entry which is preliminary data.</text>
</comment>
<name>A0ABR8ADT9_9CYAN</name>
<keyword evidence="3" id="KW-1185">Reference proteome</keyword>
<dbReference type="Proteomes" id="UP000658514">
    <property type="component" value="Unassembled WGS sequence"/>
</dbReference>
<gene>
    <name evidence="2" type="ORF">H6G24_20775</name>
</gene>
<accession>A0ABR8ADT9</accession>
<keyword evidence="1" id="KW-0812">Transmembrane</keyword>
<keyword evidence="1" id="KW-0472">Membrane</keyword>
<feature type="transmembrane region" description="Helical" evidence="1">
    <location>
        <begin position="338"/>
        <end position="360"/>
    </location>
</feature>
<protein>
    <submittedName>
        <fullName evidence="2">Uncharacterized protein</fullName>
    </submittedName>
</protein>